<reference evidence="3 4" key="1">
    <citation type="submission" date="2022-05" db="EMBL/GenBank/DDBJ databases">
        <authorList>
            <consortium name="Genoscope - CEA"/>
            <person name="William W."/>
        </authorList>
    </citation>
    <scope>NUCLEOTIDE SEQUENCE [LARGE SCALE GENOMIC DNA]</scope>
</reference>
<feature type="non-terminal residue" evidence="3">
    <location>
        <position position="854"/>
    </location>
</feature>
<keyword evidence="4" id="KW-1185">Reference proteome</keyword>
<evidence type="ECO:0000259" key="2">
    <source>
        <dbReference type="PROSITE" id="PS50086"/>
    </source>
</evidence>
<dbReference type="SMART" id="SM00164">
    <property type="entry name" value="TBC"/>
    <property type="match status" value="1"/>
</dbReference>
<dbReference type="EMBL" id="CALNXJ010000008">
    <property type="protein sequence ID" value="CAH3045886.1"/>
    <property type="molecule type" value="Genomic_DNA"/>
</dbReference>
<dbReference type="Proteomes" id="UP001159428">
    <property type="component" value="Unassembled WGS sequence"/>
</dbReference>
<name>A0AAU9W9F1_9CNID</name>
<feature type="region of interest" description="Disordered" evidence="1">
    <location>
        <begin position="821"/>
        <end position="854"/>
    </location>
</feature>
<organism evidence="3 4">
    <name type="scientific">Pocillopora meandrina</name>
    <dbReference type="NCBI Taxonomy" id="46732"/>
    <lineage>
        <taxon>Eukaryota</taxon>
        <taxon>Metazoa</taxon>
        <taxon>Cnidaria</taxon>
        <taxon>Anthozoa</taxon>
        <taxon>Hexacorallia</taxon>
        <taxon>Scleractinia</taxon>
        <taxon>Astrocoeniina</taxon>
        <taxon>Pocilloporidae</taxon>
        <taxon>Pocillopora</taxon>
    </lineage>
</organism>
<dbReference type="PROSITE" id="PS50086">
    <property type="entry name" value="TBC_RABGAP"/>
    <property type="match status" value="1"/>
</dbReference>
<dbReference type="InterPro" id="IPR042507">
    <property type="entry name" value="TBC1D19"/>
</dbReference>
<dbReference type="SUPFAM" id="SSF47923">
    <property type="entry name" value="Ypt/Rab-GAP domain of gyp1p"/>
    <property type="match status" value="2"/>
</dbReference>
<protein>
    <recommendedName>
        <fullName evidence="2">Rab-GAP TBC domain-containing protein</fullName>
    </recommendedName>
</protein>
<gene>
    <name evidence="3" type="ORF">PMEA_00032983</name>
</gene>
<accession>A0AAU9W9F1</accession>
<evidence type="ECO:0000256" key="1">
    <source>
        <dbReference type="SAM" id="MobiDB-lite"/>
    </source>
</evidence>
<dbReference type="InterPro" id="IPR000195">
    <property type="entry name" value="Rab-GAP-TBC_dom"/>
</dbReference>
<evidence type="ECO:0000313" key="3">
    <source>
        <dbReference type="EMBL" id="CAH3045886.1"/>
    </source>
</evidence>
<feature type="compositionally biased region" description="Polar residues" evidence="1">
    <location>
        <begin position="842"/>
        <end position="854"/>
    </location>
</feature>
<comment type="caution">
    <text evidence="3">The sequence shown here is derived from an EMBL/GenBank/DDBJ whole genome shotgun (WGS) entry which is preliminary data.</text>
</comment>
<feature type="non-terminal residue" evidence="3">
    <location>
        <position position="1"/>
    </location>
</feature>
<dbReference type="AlphaFoldDB" id="A0AAU9W9F1"/>
<sequence length="854" mass="97839">RAKWRTASFNSIKWCQERNPGIFHHKMIKEEDKNEVLGRIIEKLQNSPLFLDMKADLQKEVAKPHVHVTDMKKSIQNYLKDSGWEVKLQNAVYFQLKSLPMSSIQGIPQNQVKEPLAFIRKAQMNWEKRIVKSINSMCTELSLPLARKRSAADQSVMSSKFEVLGGELDEKQMEKIKPVYAPKDFFEALISIENPSFTPLCKIPRSIKGWGLMKVQLYTKSLQDMKVVYKELDPGNSHSGVDDALLESISCESFSTDWNKIGRKVIQHGSAPVARQYAKYGCPPGLRREVWCLILGLEVDDVDLLYFQQLKQYVIEYDMLVDSLITKDIKLTSSNDDDYFVFEDVLCQALLVFSRDTSILEHFEHSSATPPKSYIRGKLGVQDYAVVYPPNGIIPFHGFSMYASPLGYICAEAPQLYFLFRRIYTRYFFRLHGMSSHPQGIMSLCVLFENLLQTHEPALFYHLKEVGAHPLRLVFNWLIYAFAGYLETEQLLLLWDRIFAYDSMELLAVLAMAVLSYRRANLLEVTSLQAAQTVLADISTLNSIALLQYVNCNTLLSICIIESSFESSKDSSRSLPSAFLSTYNREYKGSFGPPAPDARVRTSRFYPPGQPSVDSTYRTDFLSHQGKPTIKMPYGTSSGDRSNNPHPHNMEQVFAHPIKDYFVWSHYRKLPPVNSKGTESSTSSELLKKVCQDKTRSTYQQDYVPHIQATPIQTTYQKDYVSQSVEPPKSFKFRSISNLPPINYSNYRNVSKSTKYRDEYQGTFGPAAPSAKDNFLFSILEKKLWFKHSDFFLLPRPPPYDYPSEDPIGVSTYKANFRETNFPRQGPHPTSPLRKNNPHPKTMTNAFNYPNRVS</sequence>
<proteinExistence type="predicted"/>
<dbReference type="PANTHER" id="PTHR16110:SF1">
    <property type="entry name" value="TBC1 DOMAIN FAMILY MEMBER 19"/>
    <property type="match status" value="1"/>
</dbReference>
<evidence type="ECO:0000313" key="4">
    <source>
        <dbReference type="Proteomes" id="UP001159428"/>
    </source>
</evidence>
<feature type="domain" description="Rab-GAP TBC" evidence="2">
    <location>
        <begin position="281"/>
        <end position="502"/>
    </location>
</feature>
<dbReference type="Gene3D" id="1.10.472.80">
    <property type="entry name" value="Ypt/Rab-GAP domain of gyp1p, domain 3"/>
    <property type="match status" value="1"/>
</dbReference>
<dbReference type="Pfam" id="PF00566">
    <property type="entry name" value="RabGAP-TBC"/>
    <property type="match status" value="1"/>
</dbReference>
<dbReference type="PANTHER" id="PTHR16110">
    <property type="entry name" value="TBC1 DOMAIN FAMILY MEMBER 19"/>
    <property type="match status" value="1"/>
</dbReference>
<dbReference type="InterPro" id="IPR035969">
    <property type="entry name" value="Rab-GAP_TBC_sf"/>
</dbReference>